<name>A0ABW0HKW5_9HYPH</name>
<dbReference type="InterPro" id="IPR036390">
    <property type="entry name" value="WH_DNA-bd_sf"/>
</dbReference>
<gene>
    <name evidence="5" type="ORF">ACFPPC_30430</name>
</gene>
<dbReference type="SUPFAM" id="SSF46785">
    <property type="entry name" value="Winged helix' DNA-binding domain"/>
    <property type="match status" value="1"/>
</dbReference>
<dbReference type="Pfam" id="PF07729">
    <property type="entry name" value="FCD"/>
    <property type="match status" value="1"/>
</dbReference>
<comment type="caution">
    <text evidence="5">The sequence shown here is derived from an EMBL/GenBank/DDBJ whole genome shotgun (WGS) entry which is preliminary data.</text>
</comment>
<evidence type="ECO:0000259" key="4">
    <source>
        <dbReference type="PROSITE" id="PS50949"/>
    </source>
</evidence>
<dbReference type="PANTHER" id="PTHR43537">
    <property type="entry name" value="TRANSCRIPTIONAL REGULATOR, GNTR FAMILY"/>
    <property type="match status" value="1"/>
</dbReference>
<feature type="domain" description="HTH gntR-type" evidence="4">
    <location>
        <begin position="13"/>
        <end position="80"/>
    </location>
</feature>
<dbReference type="PROSITE" id="PS50949">
    <property type="entry name" value="HTH_GNTR"/>
    <property type="match status" value="1"/>
</dbReference>
<keyword evidence="3" id="KW-0804">Transcription</keyword>
<dbReference type="InterPro" id="IPR000524">
    <property type="entry name" value="Tscrpt_reg_HTH_GntR"/>
</dbReference>
<evidence type="ECO:0000313" key="5">
    <source>
        <dbReference type="EMBL" id="MFC5396973.1"/>
    </source>
</evidence>
<evidence type="ECO:0000256" key="1">
    <source>
        <dbReference type="ARBA" id="ARBA00023015"/>
    </source>
</evidence>
<dbReference type="Pfam" id="PF00392">
    <property type="entry name" value="GntR"/>
    <property type="match status" value="1"/>
</dbReference>
<dbReference type="RefSeq" id="WP_377013814.1">
    <property type="nucleotide sequence ID" value="NZ_JBHSLV010000078.1"/>
</dbReference>
<dbReference type="SMART" id="SM00895">
    <property type="entry name" value="FCD"/>
    <property type="match status" value="1"/>
</dbReference>
<accession>A0ABW0HKW5</accession>
<dbReference type="SUPFAM" id="SSF48008">
    <property type="entry name" value="GntR ligand-binding domain-like"/>
    <property type="match status" value="1"/>
</dbReference>
<dbReference type="InterPro" id="IPR036388">
    <property type="entry name" value="WH-like_DNA-bd_sf"/>
</dbReference>
<dbReference type="SMART" id="SM00345">
    <property type="entry name" value="HTH_GNTR"/>
    <property type="match status" value="1"/>
</dbReference>
<evidence type="ECO:0000256" key="3">
    <source>
        <dbReference type="ARBA" id="ARBA00023163"/>
    </source>
</evidence>
<protein>
    <submittedName>
        <fullName evidence="5">GntR family transcriptional regulator</fullName>
    </submittedName>
</protein>
<organism evidence="5 6">
    <name type="scientific">Bosea vestrisii</name>
    <dbReference type="NCBI Taxonomy" id="151416"/>
    <lineage>
        <taxon>Bacteria</taxon>
        <taxon>Pseudomonadati</taxon>
        <taxon>Pseudomonadota</taxon>
        <taxon>Alphaproteobacteria</taxon>
        <taxon>Hyphomicrobiales</taxon>
        <taxon>Boseaceae</taxon>
        <taxon>Bosea</taxon>
    </lineage>
</organism>
<dbReference type="Gene3D" id="1.10.10.10">
    <property type="entry name" value="Winged helix-like DNA-binding domain superfamily/Winged helix DNA-binding domain"/>
    <property type="match status" value="1"/>
</dbReference>
<sequence>MSALDEVGSLQHETLGERVTGELRALLIAGRLAPGEKLSLRRVAEALGVSMMPVREAVSRLAADKALEVLPGRAVRVPVLTLAQFRELTRIRLVVEGFAAEEATKVITDAQIAVVARHEAAFLAAAKDPPDPAAAVGANRDLHFALYEAAGMPSLIEMISRLWLKAGPILNLDMRHEPRRLDGGSAVVAHAQLLAALRRRDPAAARQALVADISAAAEHIERTARLAE</sequence>
<keyword evidence="1" id="KW-0805">Transcription regulation</keyword>
<evidence type="ECO:0000313" key="6">
    <source>
        <dbReference type="Proteomes" id="UP001596104"/>
    </source>
</evidence>
<dbReference type="PANTHER" id="PTHR43537:SF39">
    <property type="entry name" value="HTH-TYPE TRANSCRIPTIONAL REGULATOR MCBR"/>
    <property type="match status" value="1"/>
</dbReference>
<dbReference type="Proteomes" id="UP001596104">
    <property type="component" value="Unassembled WGS sequence"/>
</dbReference>
<dbReference type="Gene3D" id="1.20.120.530">
    <property type="entry name" value="GntR ligand-binding domain-like"/>
    <property type="match status" value="1"/>
</dbReference>
<dbReference type="InterPro" id="IPR008920">
    <property type="entry name" value="TF_FadR/GntR_C"/>
</dbReference>
<keyword evidence="6" id="KW-1185">Reference proteome</keyword>
<dbReference type="InterPro" id="IPR011711">
    <property type="entry name" value="GntR_C"/>
</dbReference>
<dbReference type="EMBL" id="JBHSLV010000078">
    <property type="protein sequence ID" value="MFC5396973.1"/>
    <property type="molecule type" value="Genomic_DNA"/>
</dbReference>
<proteinExistence type="predicted"/>
<evidence type="ECO:0000256" key="2">
    <source>
        <dbReference type="ARBA" id="ARBA00023125"/>
    </source>
</evidence>
<keyword evidence="2" id="KW-0238">DNA-binding</keyword>
<reference evidence="6" key="1">
    <citation type="journal article" date="2019" name="Int. J. Syst. Evol. Microbiol.">
        <title>The Global Catalogue of Microorganisms (GCM) 10K type strain sequencing project: providing services to taxonomists for standard genome sequencing and annotation.</title>
        <authorList>
            <consortium name="The Broad Institute Genomics Platform"/>
            <consortium name="The Broad Institute Genome Sequencing Center for Infectious Disease"/>
            <person name="Wu L."/>
            <person name="Ma J."/>
        </authorList>
    </citation>
    <scope>NUCLEOTIDE SEQUENCE [LARGE SCALE GENOMIC DNA]</scope>
    <source>
        <strain evidence="6">CGMCC 1.16326</strain>
    </source>
</reference>